<protein>
    <recommendedName>
        <fullName evidence="3">Secreted protein</fullName>
    </recommendedName>
</protein>
<evidence type="ECO:0000313" key="2">
    <source>
        <dbReference type="Proteomes" id="UP000620046"/>
    </source>
</evidence>
<keyword evidence="2" id="KW-1185">Reference proteome</keyword>
<accession>A0ABQ1G5M0</accession>
<sequence>MASACVAWSIIIEAMPAALWLSPCMACVETAGRDIAISNHASKAVTRKRREVAKRRRENSEVMYASLGSARL</sequence>
<organism evidence="1 2">
    <name type="scientific">Dyella nitratireducens</name>
    <dbReference type="NCBI Taxonomy" id="1849580"/>
    <lineage>
        <taxon>Bacteria</taxon>
        <taxon>Pseudomonadati</taxon>
        <taxon>Pseudomonadota</taxon>
        <taxon>Gammaproteobacteria</taxon>
        <taxon>Lysobacterales</taxon>
        <taxon>Rhodanobacteraceae</taxon>
        <taxon>Dyella</taxon>
    </lineage>
</organism>
<reference evidence="2" key="1">
    <citation type="journal article" date="2019" name="Int. J. Syst. Evol. Microbiol.">
        <title>The Global Catalogue of Microorganisms (GCM) 10K type strain sequencing project: providing services to taxonomists for standard genome sequencing and annotation.</title>
        <authorList>
            <consortium name="The Broad Institute Genomics Platform"/>
            <consortium name="The Broad Institute Genome Sequencing Center for Infectious Disease"/>
            <person name="Wu L."/>
            <person name="Ma J."/>
        </authorList>
    </citation>
    <scope>NUCLEOTIDE SEQUENCE [LARGE SCALE GENOMIC DNA]</scope>
    <source>
        <strain evidence="2">CGMCC 1.15439</strain>
    </source>
</reference>
<gene>
    <name evidence="1" type="ORF">GCM10010981_26760</name>
</gene>
<evidence type="ECO:0008006" key="3">
    <source>
        <dbReference type="Google" id="ProtNLM"/>
    </source>
</evidence>
<dbReference type="Proteomes" id="UP000620046">
    <property type="component" value="Unassembled WGS sequence"/>
</dbReference>
<evidence type="ECO:0000313" key="1">
    <source>
        <dbReference type="EMBL" id="GGA36315.1"/>
    </source>
</evidence>
<comment type="caution">
    <text evidence="1">The sequence shown here is derived from an EMBL/GenBank/DDBJ whole genome shotgun (WGS) entry which is preliminary data.</text>
</comment>
<dbReference type="EMBL" id="BMJA01000002">
    <property type="protein sequence ID" value="GGA36315.1"/>
    <property type="molecule type" value="Genomic_DNA"/>
</dbReference>
<proteinExistence type="predicted"/>
<name>A0ABQ1G5M0_9GAMM</name>